<dbReference type="EMBL" id="JASWJB010000062">
    <property type="protein sequence ID" value="KAK2603543.1"/>
    <property type="molecule type" value="Genomic_DNA"/>
</dbReference>
<evidence type="ECO:0000256" key="3">
    <source>
        <dbReference type="SAM" id="MobiDB-lite"/>
    </source>
</evidence>
<dbReference type="Gene3D" id="4.10.240.10">
    <property type="entry name" value="Zn(2)-C6 fungal-type DNA-binding domain"/>
    <property type="match status" value="1"/>
</dbReference>
<dbReference type="PANTHER" id="PTHR47256:SF3">
    <property type="entry name" value="ZN(II)2CYS6 TRANSCRIPTION FACTOR (EUROFUNG)"/>
    <property type="match status" value="1"/>
</dbReference>
<dbReference type="PROSITE" id="PS00463">
    <property type="entry name" value="ZN2_CY6_FUNGAL_1"/>
    <property type="match status" value="1"/>
</dbReference>
<dbReference type="InterPro" id="IPR007219">
    <property type="entry name" value="XnlR_reg_dom"/>
</dbReference>
<gene>
    <name evidence="5" type="ORF">QQS21_004312</name>
</gene>
<feature type="region of interest" description="Disordered" evidence="3">
    <location>
        <begin position="1"/>
        <end position="26"/>
    </location>
</feature>
<dbReference type="GO" id="GO:0008270">
    <property type="term" value="F:zinc ion binding"/>
    <property type="evidence" value="ECO:0007669"/>
    <property type="project" value="InterPro"/>
</dbReference>
<keyword evidence="2" id="KW-0539">Nucleus</keyword>
<keyword evidence="6" id="KW-1185">Reference proteome</keyword>
<comment type="caution">
    <text evidence="5">The sequence shown here is derived from an EMBL/GenBank/DDBJ whole genome shotgun (WGS) entry which is preliminary data.</text>
</comment>
<sequence length="649" mass="73671">MDRRMDRRLPHLMPAPVPPGGVGSRVEDGRILSSRQKRRQVASACENCRKRKEKCDDKRPTCGACARRGVICNNETKDDDSAATTALRARNATLKQENEQFRELFSLLHRLSAREGQELLSRLRAAEEPMQVLRVVQEATLLLSNPSSPPTSAVLDSRLERIDLLALRESSIRVDARPWTTVAGDGLVSELISSFFTWDDAFFLPIIDRDAFLNDMRSGNPAAAKFCSPFLVNAMCASRCYTSRRTKSFCSVSKRDLSLDFLNEAKKLLDLENGRASICAVQGLTLLFSVSAYRGTDRAGMLYRFAAYEMFNRLNVEATYNEIRDDPTKTLNRNILSKLAWGLFCFESIVAYVYLQISMIPPPNIPRPFERPPELTGGGAMQNVDIFGNPHTKHSKSPPYVTGALYLACDVTLMLYSSMEWNIKSESMYGTAEDLEVRRRKLRELRLWTERLPPNMRDDINFTPQTCHLSSYVNEVLISILRPLNPLTEIEPGWTAKALCLHYCKIEIDNMERFVEIYTLRDYACINICGAYNSILILVFHMNDPAVHEMFTKASRLILQTGADFPMSRFILQGIKAMSWSLKISIPPPARQYYFNLGKEKSEFRDIPISFALPEQNNVRKLLTDSSRPKGRVEDMGTLLSKWSAMSIE</sequence>
<dbReference type="GO" id="GO:0006351">
    <property type="term" value="P:DNA-templated transcription"/>
    <property type="evidence" value="ECO:0007669"/>
    <property type="project" value="InterPro"/>
</dbReference>
<dbReference type="CDD" id="cd00067">
    <property type="entry name" value="GAL4"/>
    <property type="match status" value="1"/>
</dbReference>
<feature type="domain" description="Zn(2)-C6 fungal-type" evidence="4">
    <location>
        <begin position="44"/>
        <end position="72"/>
    </location>
</feature>
<name>A0AAJ0CRP1_9HYPO</name>
<dbReference type="GO" id="GO:0003677">
    <property type="term" value="F:DNA binding"/>
    <property type="evidence" value="ECO:0007669"/>
    <property type="project" value="InterPro"/>
</dbReference>
<accession>A0AAJ0CRP1</accession>
<dbReference type="PANTHER" id="PTHR47256">
    <property type="entry name" value="ZN(II)2CYS6 TRANSCRIPTION FACTOR (EUROFUNG)-RELATED"/>
    <property type="match status" value="1"/>
</dbReference>
<evidence type="ECO:0000256" key="2">
    <source>
        <dbReference type="ARBA" id="ARBA00023242"/>
    </source>
</evidence>
<dbReference type="SUPFAM" id="SSF57701">
    <property type="entry name" value="Zn2/Cys6 DNA-binding domain"/>
    <property type="match status" value="1"/>
</dbReference>
<dbReference type="Pfam" id="PF04082">
    <property type="entry name" value="Fungal_trans"/>
    <property type="match status" value="1"/>
</dbReference>
<keyword evidence="1" id="KW-0479">Metal-binding</keyword>
<evidence type="ECO:0000256" key="1">
    <source>
        <dbReference type="ARBA" id="ARBA00022723"/>
    </source>
</evidence>
<reference evidence="5" key="1">
    <citation type="submission" date="2023-06" db="EMBL/GenBank/DDBJ databases">
        <title>Conoideocrella luteorostrata (Hypocreales: Clavicipitaceae), a potential biocontrol fungus for elongate hemlock scale in United States Christmas tree production areas.</title>
        <authorList>
            <person name="Barrett H."/>
            <person name="Lovett B."/>
            <person name="Macias A.M."/>
            <person name="Stajich J.E."/>
            <person name="Kasson M.T."/>
        </authorList>
    </citation>
    <scope>NUCLEOTIDE SEQUENCE</scope>
    <source>
        <strain evidence="5">ARSEF 14590</strain>
    </source>
</reference>
<dbReference type="InterPro" id="IPR001138">
    <property type="entry name" value="Zn2Cys6_DnaBD"/>
</dbReference>
<dbReference type="SMART" id="SM00066">
    <property type="entry name" value="GAL4"/>
    <property type="match status" value="1"/>
</dbReference>
<dbReference type="GO" id="GO:0000981">
    <property type="term" value="F:DNA-binding transcription factor activity, RNA polymerase II-specific"/>
    <property type="evidence" value="ECO:0007669"/>
    <property type="project" value="InterPro"/>
</dbReference>
<organism evidence="5 6">
    <name type="scientific">Conoideocrella luteorostrata</name>
    <dbReference type="NCBI Taxonomy" id="1105319"/>
    <lineage>
        <taxon>Eukaryota</taxon>
        <taxon>Fungi</taxon>
        <taxon>Dikarya</taxon>
        <taxon>Ascomycota</taxon>
        <taxon>Pezizomycotina</taxon>
        <taxon>Sordariomycetes</taxon>
        <taxon>Hypocreomycetidae</taxon>
        <taxon>Hypocreales</taxon>
        <taxon>Clavicipitaceae</taxon>
        <taxon>Conoideocrella</taxon>
    </lineage>
</organism>
<dbReference type="PROSITE" id="PS50048">
    <property type="entry name" value="ZN2_CY6_FUNGAL_2"/>
    <property type="match status" value="1"/>
</dbReference>
<evidence type="ECO:0000259" key="4">
    <source>
        <dbReference type="PROSITE" id="PS50048"/>
    </source>
</evidence>
<dbReference type="Pfam" id="PF00172">
    <property type="entry name" value="Zn_clus"/>
    <property type="match status" value="1"/>
</dbReference>
<dbReference type="InterPro" id="IPR036864">
    <property type="entry name" value="Zn2-C6_fun-type_DNA-bd_sf"/>
</dbReference>
<proteinExistence type="predicted"/>
<evidence type="ECO:0000313" key="6">
    <source>
        <dbReference type="Proteomes" id="UP001251528"/>
    </source>
</evidence>
<protein>
    <recommendedName>
        <fullName evidence="4">Zn(2)-C6 fungal-type domain-containing protein</fullName>
    </recommendedName>
</protein>
<dbReference type="CDD" id="cd12148">
    <property type="entry name" value="fungal_TF_MHR"/>
    <property type="match status" value="1"/>
</dbReference>
<dbReference type="Proteomes" id="UP001251528">
    <property type="component" value="Unassembled WGS sequence"/>
</dbReference>
<dbReference type="AlphaFoldDB" id="A0AAJ0CRP1"/>
<dbReference type="InterPro" id="IPR053187">
    <property type="entry name" value="Notoamide_regulator"/>
</dbReference>
<evidence type="ECO:0000313" key="5">
    <source>
        <dbReference type="EMBL" id="KAK2603543.1"/>
    </source>
</evidence>